<accession>A0ACC2WT05</accession>
<reference evidence="1" key="1">
    <citation type="submission" date="2023-04" db="EMBL/GenBank/DDBJ databases">
        <title>Draft Genome sequencing of Naganishia species isolated from polar environments using Oxford Nanopore Technology.</title>
        <authorList>
            <person name="Leo P."/>
            <person name="Venkateswaran K."/>
        </authorList>
    </citation>
    <scope>NUCLEOTIDE SEQUENCE</scope>
    <source>
        <strain evidence="1">MNA-CCFEE 5425</strain>
    </source>
</reference>
<dbReference type="Proteomes" id="UP001243375">
    <property type="component" value="Unassembled WGS sequence"/>
</dbReference>
<dbReference type="EMBL" id="JASBWU010000019">
    <property type="protein sequence ID" value="KAJ9114330.1"/>
    <property type="molecule type" value="Genomic_DNA"/>
</dbReference>
<gene>
    <name evidence="1" type="ORF">QFC22_005782</name>
</gene>
<protein>
    <submittedName>
        <fullName evidence="1">Uncharacterized protein</fullName>
    </submittedName>
</protein>
<evidence type="ECO:0000313" key="2">
    <source>
        <dbReference type="Proteomes" id="UP001243375"/>
    </source>
</evidence>
<comment type="caution">
    <text evidence="1">The sequence shown here is derived from an EMBL/GenBank/DDBJ whole genome shotgun (WGS) entry which is preliminary data.</text>
</comment>
<evidence type="ECO:0000313" key="1">
    <source>
        <dbReference type="EMBL" id="KAJ9114330.1"/>
    </source>
</evidence>
<proteinExistence type="predicted"/>
<organism evidence="1 2">
    <name type="scientific">Naganishia vaughanmartiniae</name>
    <dbReference type="NCBI Taxonomy" id="1424756"/>
    <lineage>
        <taxon>Eukaryota</taxon>
        <taxon>Fungi</taxon>
        <taxon>Dikarya</taxon>
        <taxon>Basidiomycota</taxon>
        <taxon>Agaricomycotina</taxon>
        <taxon>Tremellomycetes</taxon>
        <taxon>Filobasidiales</taxon>
        <taxon>Filobasidiaceae</taxon>
        <taxon>Naganishia</taxon>
    </lineage>
</organism>
<name>A0ACC2WT05_9TREE</name>
<keyword evidence="2" id="KW-1185">Reference proteome</keyword>
<sequence length="375" mass="42426">MSFIVATLNRSAPRSVAPIVTPVNITTVGASHRSSSSWASTVDLASADNSKQQSQGAISLPEVPQRLLQQHATDQLPELALPANHEIAAPPDPAKLFAGPVVDKKTNNKKKQTTKKNTKKPTKKEKDHARIDRCLLKTAAELTRTEERDAEQMCFKLGCPSKQFRSTCFCDLDLANGEKCSNERTAQYEYCAAHLQEKHSVQAPRMARVQSAPARLETTPTFEYEITTRDTPIGWRRRPSLPISVFDVARRGPRSLEPLDREMKAMCEKYIVTEFYKAKQVMKRADAVDAWKAKFAVDDREVKAREGHRVVRGGFENAEHSVMISRDAPYYEAFLGLLKYELEPDEHQPEEDEEIISWILVNLEKDLEKQYNSKE</sequence>